<evidence type="ECO:0000256" key="2">
    <source>
        <dbReference type="ARBA" id="ARBA00022741"/>
    </source>
</evidence>
<dbReference type="PROSITE" id="PS00211">
    <property type="entry name" value="ABC_TRANSPORTER_1"/>
    <property type="match status" value="1"/>
</dbReference>
<dbReference type="GO" id="GO:0005524">
    <property type="term" value="F:ATP binding"/>
    <property type="evidence" value="ECO:0007669"/>
    <property type="project" value="UniProtKB-KW"/>
</dbReference>
<name>A0AAE9MSS8_9SPIR</name>
<dbReference type="PANTHER" id="PTHR42798:SF2">
    <property type="entry name" value="ABC TRANSPORTER ATP-BINDING PROTEIN MG467-RELATED"/>
    <property type="match status" value="1"/>
</dbReference>
<dbReference type="InterPro" id="IPR027417">
    <property type="entry name" value="P-loop_NTPase"/>
</dbReference>
<sequence>MGETIIRMENVTKLYEMGESVVHALRGISFSIDQGEFVSIMGPSGSGKSTCMNMIGCLDRPTSGILEIGGKETAKMTEKELAVLRNKTIGFVFQQYHLLPNMTVLENVMLPLRYQGLERAKRIVLAKEALEHVDMGDRLSHGPNELSGGQKQRVAIARAMVTKPYIILADEPTGALDSKTGAQVLSLFKKINESGTTIVIVTHDPGIGASTDRCIKLFDGNIQSDEHQVPEMLI</sequence>
<gene>
    <name evidence="6" type="ORF">E4N74_10105</name>
</gene>
<dbReference type="AlphaFoldDB" id="A0AAE9MSS8"/>
<evidence type="ECO:0000256" key="4">
    <source>
        <dbReference type="ARBA" id="ARBA00038388"/>
    </source>
</evidence>
<reference evidence="6" key="1">
    <citation type="submission" date="2019-04" db="EMBL/GenBank/DDBJ databases">
        <title>Whole genome sequencing of oral phylogroup 2 treponemes.</title>
        <authorList>
            <person name="Chan Y."/>
            <person name="Zeng H.H."/>
            <person name="Yu X.L."/>
            <person name="Leung W.K."/>
            <person name="Watt R.M."/>
        </authorList>
    </citation>
    <scope>NUCLEOTIDE SEQUENCE</scope>
    <source>
        <strain evidence="6">OMZ 835</strain>
    </source>
</reference>
<organism evidence="6 7">
    <name type="scientific">Treponema putidum</name>
    <dbReference type="NCBI Taxonomy" id="221027"/>
    <lineage>
        <taxon>Bacteria</taxon>
        <taxon>Pseudomonadati</taxon>
        <taxon>Spirochaetota</taxon>
        <taxon>Spirochaetia</taxon>
        <taxon>Spirochaetales</taxon>
        <taxon>Treponemataceae</taxon>
        <taxon>Treponema</taxon>
    </lineage>
</organism>
<evidence type="ECO:0000256" key="1">
    <source>
        <dbReference type="ARBA" id="ARBA00022448"/>
    </source>
</evidence>
<feature type="domain" description="ABC transporter" evidence="5">
    <location>
        <begin position="6"/>
        <end position="234"/>
    </location>
</feature>
<dbReference type="CDD" id="cd03255">
    <property type="entry name" value="ABC_MJ0796_LolCDE_FtsE"/>
    <property type="match status" value="1"/>
</dbReference>
<dbReference type="Gene3D" id="3.40.50.300">
    <property type="entry name" value="P-loop containing nucleotide triphosphate hydrolases"/>
    <property type="match status" value="1"/>
</dbReference>
<dbReference type="InterPro" id="IPR003593">
    <property type="entry name" value="AAA+_ATPase"/>
</dbReference>
<dbReference type="InterPro" id="IPR003439">
    <property type="entry name" value="ABC_transporter-like_ATP-bd"/>
</dbReference>
<dbReference type="EMBL" id="CP038804">
    <property type="protein sequence ID" value="UTY34315.1"/>
    <property type="molecule type" value="Genomic_DNA"/>
</dbReference>
<keyword evidence="1" id="KW-0813">Transport</keyword>
<dbReference type="GO" id="GO:0016887">
    <property type="term" value="F:ATP hydrolysis activity"/>
    <property type="evidence" value="ECO:0007669"/>
    <property type="project" value="InterPro"/>
</dbReference>
<evidence type="ECO:0000313" key="7">
    <source>
        <dbReference type="Proteomes" id="UP001058682"/>
    </source>
</evidence>
<dbReference type="InterPro" id="IPR017911">
    <property type="entry name" value="MacB-like_ATP-bd"/>
</dbReference>
<protein>
    <submittedName>
        <fullName evidence="6">ABC transporter ATP-binding protein</fullName>
    </submittedName>
</protein>
<evidence type="ECO:0000313" key="6">
    <source>
        <dbReference type="EMBL" id="UTY34315.1"/>
    </source>
</evidence>
<dbReference type="Proteomes" id="UP001058682">
    <property type="component" value="Chromosome"/>
</dbReference>
<dbReference type="FunFam" id="3.40.50.300:FF:000032">
    <property type="entry name" value="Export ABC transporter ATP-binding protein"/>
    <property type="match status" value="1"/>
</dbReference>
<dbReference type="GO" id="GO:0098796">
    <property type="term" value="C:membrane protein complex"/>
    <property type="evidence" value="ECO:0007669"/>
    <property type="project" value="UniProtKB-ARBA"/>
</dbReference>
<keyword evidence="2" id="KW-0547">Nucleotide-binding</keyword>
<dbReference type="SMART" id="SM00382">
    <property type="entry name" value="AAA"/>
    <property type="match status" value="1"/>
</dbReference>
<comment type="similarity">
    <text evidence="4">Belongs to the ABC transporter superfamily. Macrolide exporter (TC 3.A.1.122) family.</text>
</comment>
<proteinExistence type="inferred from homology"/>
<dbReference type="SUPFAM" id="SSF52540">
    <property type="entry name" value="P-loop containing nucleoside triphosphate hydrolases"/>
    <property type="match status" value="1"/>
</dbReference>
<evidence type="ECO:0000259" key="5">
    <source>
        <dbReference type="PROSITE" id="PS50893"/>
    </source>
</evidence>
<dbReference type="PROSITE" id="PS50893">
    <property type="entry name" value="ABC_TRANSPORTER_2"/>
    <property type="match status" value="1"/>
</dbReference>
<dbReference type="RefSeq" id="WP_255817415.1">
    <property type="nucleotide sequence ID" value="NZ_CP038804.1"/>
</dbReference>
<dbReference type="PANTHER" id="PTHR42798">
    <property type="entry name" value="LIPOPROTEIN-RELEASING SYSTEM ATP-BINDING PROTEIN LOLD"/>
    <property type="match status" value="1"/>
</dbReference>
<dbReference type="Pfam" id="PF00005">
    <property type="entry name" value="ABC_tran"/>
    <property type="match status" value="1"/>
</dbReference>
<evidence type="ECO:0000256" key="3">
    <source>
        <dbReference type="ARBA" id="ARBA00022840"/>
    </source>
</evidence>
<dbReference type="GO" id="GO:0022857">
    <property type="term" value="F:transmembrane transporter activity"/>
    <property type="evidence" value="ECO:0007669"/>
    <property type="project" value="UniProtKB-ARBA"/>
</dbReference>
<dbReference type="InterPro" id="IPR017871">
    <property type="entry name" value="ABC_transporter-like_CS"/>
</dbReference>
<keyword evidence="3 6" id="KW-0067">ATP-binding</keyword>
<accession>A0AAE9MSS8</accession>